<dbReference type="Proteomes" id="UP001234178">
    <property type="component" value="Unassembled WGS sequence"/>
</dbReference>
<organism evidence="2 3">
    <name type="scientific">Daphnia magna</name>
    <dbReference type="NCBI Taxonomy" id="35525"/>
    <lineage>
        <taxon>Eukaryota</taxon>
        <taxon>Metazoa</taxon>
        <taxon>Ecdysozoa</taxon>
        <taxon>Arthropoda</taxon>
        <taxon>Crustacea</taxon>
        <taxon>Branchiopoda</taxon>
        <taxon>Diplostraca</taxon>
        <taxon>Cladocera</taxon>
        <taxon>Anomopoda</taxon>
        <taxon>Daphniidae</taxon>
        <taxon>Daphnia</taxon>
    </lineage>
</organism>
<sequence>MQIVWNDAFSIKHEKAKVLNLGVLSETQINKTIGAKLLFCHNSLERTKIPRPQTPASTKSDDHLLSRIPAATALPSLPSHQPELPYQARDLRRQQQYQDPVHHREE</sequence>
<name>A0ABR0B130_9CRUS</name>
<accession>A0ABR0B130</accession>
<reference evidence="2 3" key="1">
    <citation type="journal article" date="2023" name="Nucleic Acids Res.">
        <title>The hologenome of Daphnia magna reveals possible DNA methylation and microbiome-mediated evolution of the host genome.</title>
        <authorList>
            <person name="Chaturvedi A."/>
            <person name="Li X."/>
            <person name="Dhandapani V."/>
            <person name="Marshall H."/>
            <person name="Kissane S."/>
            <person name="Cuenca-Cambronero M."/>
            <person name="Asole G."/>
            <person name="Calvet F."/>
            <person name="Ruiz-Romero M."/>
            <person name="Marangio P."/>
            <person name="Guigo R."/>
            <person name="Rago D."/>
            <person name="Mirbahai L."/>
            <person name="Eastwood N."/>
            <person name="Colbourne J.K."/>
            <person name="Zhou J."/>
            <person name="Mallon E."/>
            <person name="Orsini L."/>
        </authorList>
    </citation>
    <scope>NUCLEOTIDE SEQUENCE [LARGE SCALE GENOMIC DNA]</scope>
    <source>
        <strain evidence="2">LRV0_1</strain>
    </source>
</reference>
<proteinExistence type="predicted"/>
<keyword evidence="3" id="KW-1185">Reference proteome</keyword>
<evidence type="ECO:0000313" key="3">
    <source>
        <dbReference type="Proteomes" id="UP001234178"/>
    </source>
</evidence>
<gene>
    <name evidence="2" type="ORF">OUZ56_024244</name>
</gene>
<dbReference type="EMBL" id="JAOYFB010000039">
    <property type="protein sequence ID" value="KAK4030857.1"/>
    <property type="molecule type" value="Genomic_DNA"/>
</dbReference>
<protein>
    <submittedName>
        <fullName evidence="2">Uncharacterized protein</fullName>
    </submittedName>
</protein>
<feature type="region of interest" description="Disordered" evidence="1">
    <location>
        <begin position="46"/>
        <end position="106"/>
    </location>
</feature>
<evidence type="ECO:0000256" key="1">
    <source>
        <dbReference type="SAM" id="MobiDB-lite"/>
    </source>
</evidence>
<evidence type="ECO:0000313" key="2">
    <source>
        <dbReference type="EMBL" id="KAK4030857.1"/>
    </source>
</evidence>
<comment type="caution">
    <text evidence="2">The sequence shown here is derived from an EMBL/GenBank/DDBJ whole genome shotgun (WGS) entry which is preliminary data.</text>
</comment>